<sequence length="151" mass="16476">MESVPFSELLRQPAETAERLTRARAVRLRRRDAADLVLMSAERADAEAEVLDLSSRLLAGVASRDPGLLRELLPNALPWVRFLPPADVDAMAAEFVSTTEAAAAIGNTAAVSQLLVEWRHTAEIHADPDLYRALTAQPLEDFGPVPRPADQ</sequence>
<organism evidence="1 2">
    <name type="scientific">Dactylosporangium matsuzakiense</name>
    <dbReference type="NCBI Taxonomy" id="53360"/>
    <lineage>
        <taxon>Bacteria</taxon>
        <taxon>Bacillati</taxon>
        <taxon>Actinomycetota</taxon>
        <taxon>Actinomycetes</taxon>
        <taxon>Micromonosporales</taxon>
        <taxon>Micromonosporaceae</taxon>
        <taxon>Dactylosporangium</taxon>
    </lineage>
</organism>
<protein>
    <recommendedName>
        <fullName evidence="3">Prevent-host-death family protein</fullName>
    </recommendedName>
</protein>
<keyword evidence="2" id="KW-1185">Reference proteome</keyword>
<dbReference type="AlphaFoldDB" id="A0A9W6KMQ2"/>
<dbReference type="EMBL" id="BSFP01000028">
    <property type="protein sequence ID" value="GLL03020.1"/>
    <property type="molecule type" value="Genomic_DNA"/>
</dbReference>
<name>A0A9W6KMQ2_9ACTN</name>
<evidence type="ECO:0008006" key="3">
    <source>
        <dbReference type="Google" id="ProtNLM"/>
    </source>
</evidence>
<reference evidence="1" key="1">
    <citation type="journal article" date="2014" name="Int. J. Syst. Evol. Microbiol.">
        <title>Complete genome sequence of Corynebacterium casei LMG S-19264T (=DSM 44701T), isolated from a smear-ripened cheese.</title>
        <authorList>
            <consortium name="US DOE Joint Genome Institute (JGI-PGF)"/>
            <person name="Walter F."/>
            <person name="Albersmeier A."/>
            <person name="Kalinowski J."/>
            <person name="Ruckert C."/>
        </authorList>
    </citation>
    <scope>NUCLEOTIDE SEQUENCE</scope>
    <source>
        <strain evidence="1">VKM Ac-1321</strain>
    </source>
</reference>
<reference evidence="1" key="2">
    <citation type="submission" date="2023-01" db="EMBL/GenBank/DDBJ databases">
        <authorList>
            <person name="Sun Q."/>
            <person name="Evtushenko L."/>
        </authorList>
    </citation>
    <scope>NUCLEOTIDE SEQUENCE</scope>
    <source>
        <strain evidence="1">VKM Ac-1321</strain>
    </source>
</reference>
<dbReference type="Proteomes" id="UP001143480">
    <property type="component" value="Unassembled WGS sequence"/>
</dbReference>
<gene>
    <name evidence="1" type="ORF">GCM10017581_047620</name>
</gene>
<evidence type="ECO:0000313" key="1">
    <source>
        <dbReference type="EMBL" id="GLL03020.1"/>
    </source>
</evidence>
<evidence type="ECO:0000313" key="2">
    <source>
        <dbReference type="Proteomes" id="UP001143480"/>
    </source>
</evidence>
<accession>A0A9W6KMQ2</accession>
<proteinExistence type="predicted"/>
<comment type="caution">
    <text evidence="1">The sequence shown here is derived from an EMBL/GenBank/DDBJ whole genome shotgun (WGS) entry which is preliminary data.</text>
</comment>